<dbReference type="Gene3D" id="1.10.418.10">
    <property type="entry name" value="Calponin-like domain"/>
    <property type="match status" value="1"/>
</dbReference>
<proteinExistence type="inferred from homology"/>
<dbReference type="InterPro" id="IPR001715">
    <property type="entry name" value="CH_dom"/>
</dbReference>
<dbReference type="AlphaFoldDB" id="A0A1D6F882"/>
<feature type="region of interest" description="Disordered" evidence="5">
    <location>
        <begin position="316"/>
        <end position="361"/>
    </location>
</feature>
<evidence type="ECO:0000256" key="2">
    <source>
        <dbReference type="ARBA" id="ARBA00022701"/>
    </source>
</evidence>
<evidence type="ECO:0000256" key="1">
    <source>
        <dbReference type="ARBA" id="ARBA00010899"/>
    </source>
</evidence>
<reference evidence="6" key="1">
    <citation type="submission" date="2015-12" db="EMBL/GenBank/DDBJ databases">
        <title>Update maize B73 reference genome by single molecule sequencing technologies.</title>
        <authorList>
            <consortium name="Maize Genome Sequencing Project"/>
            <person name="Ware D."/>
        </authorList>
    </citation>
    <scope>NUCLEOTIDE SEQUENCE [LARGE SCALE GENOMIC DNA]</scope>
    <source>
        <tissue evidence="6">Seedling</tissue>
    </source>
</reference>
<accession>A0A1D6F882</accession>
<dbReference type="PROSITE" id="PS50067">
    <property type="entry name" value="KINESIN_MOTOR_2"/>
    <property type="match status" value="1"/>
</dbReference>
<dbReference type="GO" id="GO:0008017">
    <property type="term" value="F:microtubule binding"/>
    <property type="evidence" value="ECO:0007669"/>
    <property type="project" value="InterPro"/>
</dbReference>
<comment type="similarity">
    <text evidence="1">Belongs to the TRAFAC class myosin-kinesin ATPase superfamily. Kinesin family. KIN-14 subfamily.</text>
</comment>
<protein>
    <submittedName>
        <fullName evidence="6">p-loop nucleoside triphosphate hydrolase superfamily protein with CH (Calponin Homology) domain</fullName>
    </submittedName>
</protein>
<dbReference type="PRINTS" id="PR00380">
    <property type="entry name" value="KINESINHEAVY"/>
</dbReference>
<dbReference type="Gene3D" id="3.40.850.10">
    <property type="entry name" value="Kinesin motor domain"/>
    <property type="match status" value="1"/>
</dbReference>
<dbReference type="FunFam" id="3.40.850.10:FF:000178">
    <property type="entry name" value="Kinesin-related protein3"/>
    <property type="match status" value="1"/>
</dbReference>
<dbReference type="Pfam" id="PF00307">
    <property type="entry name" value="CH"/>
    <property type="match status" value="1"/>
</dbReference>
<dbReference type="EMBL" id="CM007648">
    <property type="protein sequence ID" value="ONM27391.1"/>
    <property type="molecule type" value="Genomic_DNA"/>
</dbReference>
<dbReference type="PANTHER" id="PTHR47972:SF41">
    <property type="entry name" value="KINESIN-LIKE PROTEIN KIN-14P"/>
    <property type="match status" value="1"/>
</dbReference>
<keyword evidence="3 4" id="KW-0505">Motor protein</keyword>
<keyword evidence="2" id="KW-0493">Microtubule</keyword>
<dbReference type="InterPro" id="IPR027640">
    <property type="entry name" value="Kinesin-like_fam"/>
</dbReference>
<dbReference type="SUPFAM" id="SSF52540">
    <property type="entry name" value="P-loop containing nucleoside triphosphate hydrolases"/>
    <property type="match status" value="1"/>
</dbReference>
<feature type="region of interest" description="Disordered" evidence="5">
    <location>
        <begin position="930"/>
        <end position="1003"/>
    </location>
</feature>
<name>A0A1D6F882_MAIZE</name>
<feature type="region of interest" description="Disordered" evidence="5">
    <location>
        <begin position="822"/>
        <end position="852"/>
    </location>
</feature>
<dbReference type="GO" id="GO:0003777">
    <property type="term" value="F:microtubule motor activity"/>
    <property type="evidence" value="ECO:0007669"/>
    <property type="project" value="InterPro"/>
</dbReference>
<dbReference type="SMART" id="SM00033">
    <property type="entry name" value="CH"/>
    <property type="match status" value="1"/>
</dbReference>
<dbReference type="InterPro" id="IPR027417">
    <property type="entry name" value="P-loop_NTPase"/>
</dbReference>
<keyword evidence="4" id="KW-0547">Nucleotide-binding</keyword>
<dbReference type="ExpressionAtlas" id="A0A1D6F882">
    <property type="expression patterns" value="baseline and differential"/>
</dbReference>
<sequence>MASTEQEAAVEAAAVVEEVTRQQGKGCGVAGGGDTVGSWRNIDIAWRKADEAAIRRYEAANWLRRIVGVVCAKDLAEEPSEEEFRIGLRNGIILCNALNKIQPGAVPKVVEVPSDSTAPVDGTALCAYQYFENVRNFLTGMQDLGLTTFEASDLEKGGQGVRVVDCVLAMKSFCDAKHVGKRSPFKYGGIVKPLSGKYVIRKNNEPYMKVMMRSHSAELLRDGISLEQIGLDFSLEPTETTATPDSIRMLVQTVLADKKPEEIPSVVESLLSKVINEYDCRIASQSEVVKDTMEQVKDTMEQVKDTMDTNDCNSVLRMDSPFDTNDTKSLSRVDSPQVESTTPSDLDKMDEDEQNASSLTEDVSTLVPLPVPVPLSNDIVINIPKIVRNFDQEEKQIQDLKSNMSTVKSFMEQLKLLYSEDLKKLGDHLRIISHAASGYRKVVEENRKLYNQIQDLRGNIRVYCRVRPFHPGKEFPSSSVAGIEDRTITVMVPSKHGKDGKKSFTFNSVFGPLATQADVFTDMQPLVRSVLDGFNVCIFAYGQTGSGKTFTMSGPKILTEEGLGVNYRALNDLFGIQEQRKDTICYEIAVQMMEIYNEQVRDLLQTGGNKTLEIRNNSQNGIAVPDANVVPVRSTADVIDLMNLGQKNRTVCSTAMNDRSSRSHSCLTVHVQGRDLTSGTVLRGCMHLVDLAGSERVDKSEVVGIGLKEAQHINKSLAALGDVIAALAQKSTHVPYRNSKLTQLLQDSLGGQAKTLMFIHIAPEPDAISESISTLKFAERVSTIELGAAKSSKEGGGGGGGEARELKEQIACLRAALARKDGDHESIRSTQSSPDIYRMGTGNASPASRHPIEDGIIENDSALGDLAEHSQFGSSNSLPELGPDATQDLAFYQRSNSEQQWSWSGSVATEDSDDFEVATNCSLELDCVRPSSAPKASGLSNGGGTAVKKIQVKGSKGSDVRGVNPGKRSSPLQKKPSGPSPTLIKKGGGEGRKTPNGKTGTKK</sequence>
<evidence type="ECO:0000256" key="4">
    <source>
        <dbReference type="PROSITE-ProRule" id="PRU00283"/>
    </source>
</evidence>
<feature type="binding site" evidence="4">
    <location>
        <begin position="542"/>
        <end position="549"/>
    </location>
    <ligand>
        <name>ATP</name>
        <dbReference type="ChEBI" id="CHEBI:30616"/>
    </ligand>
</feature>
<dbReference type="SMART" id="SM00129">
    <property type="entry name" value="KISc"/>
    <property type="match status" value="1"/>
</dbReference>
<dbReference type="Pfam" id="PF00225">
    <property type="entry name" value="Kinesin"/>
    <property type="match status" value="1"/>
</dbReference>
<evidence type="ECO:0000313" key="6">
    <source>
        <dbReference type="EMBL" id="ONM27391.1"/>
    </source>
</evidence>
<dbReference type="InterPro" id="IPR036961">
    <property type="entry name" value="Kinesin_motor_dom_sf"/>
</dbReference>
<keyword evidence="4" id="KW-0067">ATP-binding</keyword>
<dbReference type="GO" id="GO:0007018">
    <property type="term" value="P:microtubule-based movement"/>
    <property type="evidence" value="ECO:0007669"/>
    <property type="project" value="InterPro"/>
</dbReference>
<dbReference type="SUPFAM" id="SSF47576">
    <property type="entry name" value="Calponin-homology domain, CH-domain"/>
    <property type="match status" value="1"/>
</dbReference>
<dbReference type="FunFam" id="3.40.850.10:FF:000111">
    <property type="entry name" value="p-loop nucleoside triphosphate hydrolase superfamily protein with CH (Calponin Homology) domain"/>
    <property type="match status" value="1"/>
</dbReference>
<dbReference type="GO" id="GO:0005524">
    <property type="term" value="F:ATP binding"/>
    <property type="evidence" value="ECO:0007669"/>
    <property type="project" value="UniProtKB-UniRule"/>
</dbReference>
<evidence type="ECO:0000256" key="5">
    <source>
        <dbReference type="SAM" id="MobiDB-lite"/>
    </source>
</evidence>
<gene>
    <name evidence="6" type="ORF">ZEAMMB73_Zm00001d007712</name>
</gene>
<organism evidence="6">
    <name type="scientific">Zea mays</name>
    <name type="common">Maize</name>
    <dbReference type="NCBI Taxonomy" id="4577"/>
    <lineage>
        <taxon>Eukaryota</taxon>
        <taxon>Viridiplantae</taxon>
        <taxon>Streptophyta</taxon>
        <taxon>Embryophyta</taxon>
        <taxon>Tracheophyta</taxon>
        <taxon>Spermatophyta</taxon>
        <taxon>Magnoliopsida</taxon>
        <taxon>Liliopsida</taxon>
        <taxon>Poales</taxon>
        <taxon>Poaceae</taxon>
        <taxon>PACMAD clade</taxon>
        <taxon>Panicoideae</taxon>
        <taxon>Andropogonodae</taxon>
        <taxon>Andropogoneae</taxon>
        <taxon>Tripsacinae</taxon>
        <taxon>Zea</taxon>
    </lineage>
</organism>
<dbReference type="FunFam" id="1.10.418.10:FF:000069">
    <property type="entry name" value="p-loop nucleoside triphosphate hydrolase superfamily protein with CH (Calponin Homology) domain"/>
    <property type="match status" value="1"/>
</dbReference>
<dbReference type="CDD" id="cd21203">
    <property type="entry name" value="CH_AtKIN14-like"/>
    <property type="match status" value="1"/>
</dbReference>
<dbReference type="GO" id="GO:0005874">
    <property type="term" value="C:microtubule"/>
    <property type="evidence" value="ECO:0007669"/>
    <property type="project" value="UniProtKB-KW"/>
</dbReference>
<feature type="compositionally biased region" description="Polar residues" evidence="5">
    <location>
        <begin position="332"/>
        <end position="344"/>
    </location>
</feature>
<dbReference type="PANTHER" id="PTHR47972">
    <property type="entry name" value="KINESIN-LIKE PROTEIN KLP-3"/>
    <property type="match status" value="1"/>
</dbReference>
<dbReference type="PROSITE" id="PS50021">
    <property type="entry name" value="CH"/>
    <property type="match status" value="1"/>
</dbReference>
<dbReference type="GO" id="GO:0016787">
    <property type="term" value="F:hydrolase activity"/>
    <property type="evidence" value="ECO:0007669"/>
    <property type="project" value="UniProtKB-KW"/>
</dbReference>
<dbReference type="InterPro" id="IPR001752">
    <property type="entry name" value="Kinesin_motor_dom"/>
</dbReference>
<dbReference type="InterPro" id="IPR036872">
    <property type="entry name" value="CH_dom_sf"/>
</dbReference>
<evidence type="ECO:0000256" key="3">
    <source>
        <dbReference type="ARBA" id="ARBA00023175"/>
    </source>
</evidence>
<keyword evidence="6" id="KW-0378">Hydrolase</keyword>